<evidence type="ECO:0008006" key="3">
    <source>
        <dbReference type="Google" id="ProtNLM"/>
    </source>
</evidence>
<accession>A0A2U2XCQ4</accession>
<sequence>MNLKTCPNCEEEFEGRRNKKFCSVSCKNQFHNEEYRNANHTVINLNKTLLKNRVILKDLFKVYRSSAIPLTILEAHGFNSRFHTHLFNAPSGDRYTMVYEVGYKTSFDNQIHIVEMEDVL</sequence>
<dbReference type="Proteomes" id="UP000245370">
    <property type="component" value="Unassembled WGS sequence"/>
</dbReference>
<name>A0A2U2XCQ4_9FLAO</name>
<proteinExistence type="predicted"/>
<protein>
    <recommendedName>
        <fullName evidence="3">DUF2116 family Zn-ribbon domain-containing protein</fullName>
    </recommendedName>
</protein>
<dbReference type="OrthoDB" id="5187906at2"/>
<gene>
    <name evidence="1" type="ORF">DIT68_07995</name>
</gene>
<organism evidence="1 2">
    <name type="scientific">Brumimicrobium oceani</name>
    <dbReference type="NCBI Taxonomy" id="2100725"/>
    <lineage>
        <taxon>Bacteria</taxon>
        <taxon>Pseudomonadati</taxon>
        <taxon>Bacteroidota</taxon>
        <taxon>Flavobacteriia</taxon>
        <taxon>Flavobacteriales</taxon>
        <taxon>Crocinitomicaceae</taxon>
        <taxon>Brumimicrobium</taxon>
    </lineage>
</organism>
<evidence type="ECO:0000313" key="2">
    <source>
        <dbReference type="Proteomes" id="UP000245370"/>
    </source>
</evidence>
<dbReference type="RefSeq" id="WP_109359278.1">
    <property type="nucleotide sequence ID" value="NZ_QFRJ01000005.1"/>
</dbReference>
<reference evidence="1 2" key="1">
    <citation type="submission" date="2018-05" db="EMBL/GenBank/DDBJ databases">
        <title>Brumimicrobium oceani sp. nov., isolated from coastal sediment.</title>
        <authorList>
            <person name="Kou Y."/>
        </authorList>
    </citation>
    <scope>NUCLEOTIDE SEQUENCE [LARGE SCALE GENOMIC DNA]</scope>
    <source>
        <strain evidence="1 2">C305</strain>
    </source>
</reference>
<comment type="caution">
    <text evidence="1">The sequence shown here is derived from an EMBL/GenBank/DDBJ whole genome shotgun (WGS) entry which is preliminary data.</text>
</comment>
<dbReference type="EMBL" id="QFRJ01000005">
    <property type="protein sequence ID" value="PWH85572.1"/>
    <property type="molecule type" value="Genomic_DNA"/>
</dbReference>
<dbReference type="AlphaFoldDB" id="A0A2U2XCQ4"/>
<keyword evidence="2" id="KW-1185">Reference proteome</keyword>
<evidence type="ECO:0000313" key="1">
    <source>
        <dbReference type="EMBL" id="PWH85572.1"/>
    </source>
</evidence>
<reference evidence="1 2" key="2">
    <citation type="submission" date="2018-05" db="EMBL/GenBank/DDBJ databases">
        <authorList>
            <person name="Lanie J.A."/>
            <person name="Ng W.-L."/>
            <person name="Kazmierczak K.M."/>
            <person name="Andrzejewski T.M."/>
            <person name="Davidsen T.M."/>
            <person name="Wayne K.J."/>
            <person name="Tettelin H."/>
            <person name="Glass J.I."/>
            <person name="Rusch D."/>
            <person name="Podicherti R."/>
            <person name="Tsui H.-C.T."/>
            <person name="Winkler M.E."/>
        </authorList>
    </citation>
    <scope>NUCLEOTIDE SEQUENCE [LARGE SCALE GENOMIC DNA]</scope>
    <source>
        <strain evidence="1 2">C305</strain>
    </source>
</reference>